<evidence type="ECO:0000256" key="2">
    <source>
        <dbReference type="SAM" id="SignalP"/>
    </source>
</evidence>
<protein>
    <submittedName>
        <fullName evidence="3">Uncharacterized protein</fullName>
    </submittedName>
</protein>
<name>A0A1I1HRT3_9BACT</name>
<accession>A0A1I1HRT3</accession>
<reference evidence="3 4" key="1">
    <citation type="submission" date="2016-10" db="EMBL/GenBank/DDBJ databases">
        <authorList>
            <person name="de Groot N.N."/>
        </authorList>
    </citation>
    <scope>NUCLEOTIDE SEQUENCE [LARGE SCALE GENOMIC DNA]</scope>
    <source>
        <strain evidence="3 4">DSM 6793</strain>
    </source>
</reference>
<feature type="region of interest" description="Disordered" evidence="1">
    <location>
        <begin position="25"/>
        <end position="44"/>
    </location>
</feature>
<dbReference type="RefSeq" id="WP_091510537.1">
    <property type="nucleotide sequence ID" value="NZ_FOLE01000004.1"/>
</dbReference>
<gene>
    <name evidence="3" type="ORF">SAMN05421780_10466</name>
</gene>
<evidence type="ECO:0000313" key="4">
    <source>
        <dbReference type="Proteomes" id="UP000199514"/>
    </source>
</evidence>
<dbReference type="EMBL" id="FOLE01000004">
    <property type="protein sequence ID" value="SFC26576.1"/>
    <property type="molecule type" value="Genomic_DNA"/>
</dbReference>
<organism evidence="3 4">
    <name type="scientific">Flexibacter flexilis DSM 6793</name>
    <dbReference type="NCBI Taxonomy" id="927664"/>
    <lineage>
        <taxon>Bacteria</taxon>
        <taxon>Pseudomonadati</taxon>
        <taxon>Bacteroidota</taxon>
        <taxon>Cytophagia</taxon>
        <taxon>Cytophagales</taxon>
        <taxon>Flexibacteraceae</taxon>
        <taxon>Flexibacter</taxon>
    </lineage>
</organism>
<keyword evidence="4" id="KW-1185">Reference proteome</keyword>
<feature type="chain" id="PRO_5011463874" evidence="2">
    <location>
        <begin position="23"/>
        <end position="1491"/>
    </location>
</feature>
<evidence type="ECO:0000313" key="3">
    <source>
        <dbReference type="EMBL" id="SFC26576.1"/>
    </source>
</evidence>
<dbReference type="STRING" id="927664.SAMN05421780_10466"/>
<sequence>MNKRSYLHGIALALMLSMGAQAKMAPTQNNNSNNPPKPSPSLPTDVVIPTSECSRGTARAELDINNVRTLLLNRGDMFWDGASSPRYEVPKVTDPAQPRRHSLFSGAVWVGGIKTGTSQQYVCGITFGQSNQTAYFPGQLDDGTGANNLALTSQSRCNAWNHLFKVNAATVNTFKAYVKELEDAGRNLTQNPLLEEEMDLVDESIRNWPAKGNEFIDPAKYPGLQAQLIYDAARFVDLNKDGIYQPDQGEFPRLPGVTDSVGNQAGADQVVFWITNDAGGKKSNGGVTPPAIGMEIQTEGFAYQASGPLNTMTFYRQKLINKGNVTLDSTYFAQFIDPDLGNANDDYVGCDVERGLGICYNGDNDDEGVSGYGQNPPTIAVDFFRGAVADPNDGIDNDRDCEVDEEGELIMMSSFAKFTNGAGAGVGDPNTPAQFYNFLKGRWGDGLAMTYDYKVGRTPVSTSAPKTKYIFPGSSDLTRGWSIGGTCQNPVLTTGPNFTLSEWSEATVTDNPPGDRRFVSSGGPFTLLPGAVNELTIGVVWAKANSGGALGSYNLLLQSDDIAQKSFDNNFSRLQGPNAPDMEITELDGELIISLTPDEYLGKNTETYQERDPSLKATDGDVYYHFQGYMLYQLANSAVTDLTDPTQARLIMQCDVKDGVSKIINQTYDYTIDALVSQLKVNGENKGIKPYLTVKTDAFTGAKLINHKKYYYHVKAYAYNGNAKNDTKFIEGDMNLGIYSAIPHKVNPEIYGTDIVSKSGYEMPVTRLSGSGNSGNTLALSENDEQEIVKNFHKSELLYQEGGAPVTVKIYDPKSVVSAQYKIEITSRLAYKPVGGEKLQINDTIESSLPASAFSTTSTLVGSLWVTPASASFPQTSGRAVVVREVNTEDSLVNVDVKLLNGDEGGTFIVVGEQRQNKSTSTGNKAGQFAAYTSNKGAFNVRRNNGLITNFATAEEFVSAEYVTFIDLKDNTPIYLKKTLTIGGDELIPNRGLAVSLNDAHSPSQRVYDDYTNGYLATSGLEFPATALYRWLVTIPDATNGGAFQFQRSYNSDVAKDAALLEKITYDDPALIWTKVLDGSFFPYTYANVYSPDAAGGGIAYYDPSSIPDRIFDVLNNRTLYNMGNVDIVFTNDKSKWTRVPVIQVDTGLVKLQNFKSRLRSLNDNFETDLNARSPFDTTQISRGMSWFPGYAIDLDRGIRLNLMFSESSLADRVNGNNLKWEPTSKVALAAAKSFIYVVPTKYDEGKGMEYKLDSVYNVIKNISSPNTARDRAYPVLMKNISWVGVLGLLDNPLVSIDYSRSNPLPNEAKLKLRAKKSYTPYLYDASSNASEKSTRAIPTYSISSQGMEAKRNETQVAKSALDLIRVVPNPYYAYSSYETSQVDNRVKITNLPTKCRIRIYNLGGSLIREYNVDYSSVSGSQQWSQLEYDRPASSLGSNRLTSQDWDLKNQVGIPISSGVYLIHIDAGSLGEKTVKWCGGVRPIDLDALQN</sequence>
<dbReference type="Gene3D" id="2.60.40.4070">
    <property type="match status" value="1"/>
</dbReference>
<dbReference type="OrthoDB" id="9807496at2"/>
<feature type="signal peptide" evidence="2">
    <location>
        <begin position="1"/>
        <end position="22"/>
    </location>
</feature>
<evidence type="ECO:0000256" key="1">
    <source>
        <dbReference type="SAM" id="MobiDB-lite"/>
    </source>
</evidence>
<proteinExistence type="predicted"/>
<keyword evidence="2" id="KW-0732">Signal</keyword>
<dbReference type="Proteomes" id="UP000199514">
    <property type="component" value="Unassembled WGS sequence"/>
</dbReference>